<proteinExistence type="predicted"/>
<name>A0ACC2L032_PERAE</name>
<dbReference type="EMBL" id="CM056814">
    <property type="protein sequence ID" value="KAJ8626680.1"/>
    <property type="molecule type" value="Genomic_DNA"/>
</dbReference>
<sequence length="487" mass="53791">MKKSLQTMKRSLLVLPFFIPILLQLTAEAAPSGALTKHLSSFLKWTRASPKTPQIDGNVLQFENGYLVETVVERGNHLGVEPYAIRVSPEGELFAVDAINNNIVKITPPLSQYSRARLVAGSFQGYSGHVDGKPSDARFNHPKGVTIDDQGNVYVADTSNFAIRKIGDSGVTTIAGGKSNVAGYRDGPSEDAKFSSDFDVVYVPRTCSLLVVDRGNAALRQISLQQEDCDDHYSSISASDIVMVIGAVLAGYASCVLQQGFGSAFFSKKKQVSEAKFQDEPIVEKPTLIVETIKEDPDAGWPSFGRLITDLFKLAFEALGNIFLYLIPLSLRPQRFKKGLTPLKDYLVMPEDKSEPSSVQKQRSPSPLTETLHAPNTSSKSHAQQKPPKTKHSLKDPSLSGKHRSSKRQDFSEFFGSGDAPQYGQLSSKSQKDRTRHRHRDKSGEVVFGATGVEPKPVELKSGDYADPKFDHYNFRNKFRTDDHYNF</sequence>
<organism evidence="1 2">
    <name type="scientific">Persea americana</name>
    <name type="common">Avocado</name>
    <dbReference type="NCBI Taxonomy" id="3435"/>
    <lineage>
        <taxon>Eukaryota</taxon>
        <taxon>Viridiplantae</taxon>
        <taxon>Streptophyta</taxon>
        <taxon>Embryophyta</taxon>
        <taxon>Tracheophyta</taxon>
        <taxon>Spermatophyta</taxon>
        <taxon>Magnoliopsida</taxon>
        <taxon>Magnoliidae</taxon>
        <taxon>Laurales</taxon>
        <taxon>Lauraceae</taxon>
        <taxon>Persea</taxon>
    </lineage>
</organism>
<protein>
    <submittedName>
        <fullName evidence="1">Uncharacterized protein</fullName>
    </submittedName>
</protein>
<keyword evidence="2" id="KW-1185">Reference proteome</keyword>
<comment type="caution">
    <text evidence="1">The sequence shown here is derived from an EMBL/GenBank/DDBJ whole genome shotgun (WGS) entry which is preliminary data.</text>
</comment>
<gene>
    <name evidence="1" type="ORF">MRB53_019987</name>
</gene>
<evidence type="ECO:0000313" key="2">
    <source>
        <dbReference type="Proteomes" id="UP001234297"/>
    </source>
</evidence>
<accession>A0ACC2L032</accession>
<reference evidence="1 2" key="1">
    <citation type="journal article" date="2022" name="Hortic Res">
        <title>A haplotype resolved chromosomal level avocado genome allows analysis of novel avocado genes.</title>
        <authorList>
            <person name="Nath O."/>
            <person name="Fletcher S.J."/>
            <person name="Hayward A."/>
            <person name="Shaw L.M."/>
            <person name="Masouleh A.K."/>
            <person name="Furtado A."/>
            <person name="Henry R.J."/>
            <person name="Mitter N."/>
        </authorList>
    </citation>
    <scope>NUCLEOTIDE SEQUENCE [LARGE SCALE GENOMIC DNA]</scope>
    <source>
        <strain evidence="2">cv. Hass</strain>
    </source>
</reference>
<dbReference type="Proteomes" id="UP001234297">
    <property type="component" value="Chromosome 6"/>
</dbReference>
<evidence type="ECO:0000313" key="1">
    <source>
        <dbReference type="EMBL" id="KAJ8626680.1"/>
    </source>
</evidence>